<name>A0ACB6S3B9_9PLEO</name>
<dbReference type="EMBL" id="MU006712">
    <property type="protein sequence ID" value="KAF2628775.1"/>
    <property type="molecule type" value="Genomic_DNA"/>
</dbReference>
<protein>
    <submittedName>
        <fullName evidence="1">Uncharacterized protein</fullName>
    </submittedName>
</protein>
<comment type="caution">
    <text evidence="1">The sequence shown here is derived from an EMBL/GenBank/DDBJ whole genome shotgun (WGS) entry which is preliminary data.</text>
</comment>
<proteinExistence type="predicted"/>
<gene>
    <name evidence="1" type="ORF">BU25DRAFT_490397</name>
</gene>
<sequence>MDDYELERIGSDSPAQSVPAAQRISPSRQRSDGNIKTTAKRSEDTQKTETSDANLIKSDVIGPAGQPWDLQLLESQVVAAPAPASKAAMVATTEEDCKDKKLDAFNERFADNFDDINWSKLRRYGKPKRILMGKKS</sequence>
<reference evidence="1" key="1">
    <citation type="journal article" date="2020" name="Stud. Mycol.">
        <title>101 Dothideomycetes genomes: a test case for predicting lifestyles and emergence of pathogens.</title>
        <authorList>
            <person name="Haridas S."/>
            <person name="Albert R."/>
            <person name="Binder M."/>
            <person name="Bloem J."/>
            <person name="Labutti K."/>
            <person name="Salamov A."/>
            <person name="Andreopoulos B."/>
            <person name="Baker S."/>
            <person name="Barry K."/>
            <person name="Bills G."/>
            <person name="Bluhm B."/>
            <person name="Cannon C."/>
            <person name="Castanera R."/>
            <person name="Culley D."/>
            <person name="Daum C."/>
            <person name="Ezra D."/>
            <person name="Gonzalez J."/>
            <person name="Henrissat B."/>
            <person name="Kuo A."/>
            <person name="Liang C."/>
            <person name="Lipzen A."/>
            <person name="Lutzoni F."/>
            <person name="Magnuson J."/>
            <person name="Mondo S."/>
            <person name="Nolan M."/>
            <person name="Ohm R."/>
            <person name="Pangilinan J."/>
            <person name="Park H.-J."/>
            <person name="Ramirez L."/>
            <person name="Alfaro M."/>
            <person name="Sun H."/>
            <person name="Tritt A."/>
            <person name="Yoshinaga Y."/>
            <person name="Zwiers L.-H."/>
            <person name="Turgeon B."/>
            <person name="Goodwin S."/>
            <person name="Spatafora J."/>
            <person name="Crous P."/>
            <person name="Grigoriev I."/>
        </authorList>
    </citation>
    <scope>NUCLEOTIDE SEQUENCE</scope>
    <source>
        <strain evidence="1">CBS 525.71</strain>
    </source>
</reference>
<dbReference type="Proteomes" id="UP000799754">
    <property type="component" value="Unassembled WGS sequence"/>
</dbReference>
<evidence type="ECO:0000313" key="2">
    <source>
        <dbReference type="Proteomes" id="UP000799754"/>
    </source>
</evidence>
<evidence type="ECO:0000313" key="1">
    <source>
        <dbReference type="EMBL" id="KAF2628775.1"/>
    </source>
</evidence>
<organism evidence="1 2">
    <name type="scientific">Macroventuria anomochaeta</name>
    <dbReference type="NCBI Taxonomy" id="301207"/>
    <lineage>
        <taxon>Eukaryota</taxon>
        <taxon>Fungi</taxon>
        <taxon>Dikarya</taxon>
        <taxon>Ascomycota</taxon>
        <taxon>Pezizomycotina</taxon>
        <taxon>Dothideomycetes</taxon>
        <taxon>Pleosporomycetidae</taxon>
        <taxon>Pleosporales</taxon>
        <taxon>Pleosporineae</taxon>
        <taxon>Didymellaceae</taxon>
        <taxon>Macroventuria</taxon>
    </lineage>
</organism>
<accession>A0ACB6S3B9</accession>
<keyword evidence="2" id="KW-1185">Reference proteome</keyword>